<gene>
    <name evidence="2" type="ORF">HMPREF0493_1057</name>
</gene>
<dbReference type="AlphaFoldDB" id="D4YU46"/>
<proteinExistence type="predicted"/>
<sequence length="144" mass="16231">MFSPNKNFTIIILAIRLKGRVLLKKTISLITRIIILLLGLGLAGFMIWQLFTGTRMLDFDVQTQGPVIVVVFGILLLLTLGTAFSFFANQHFSSTIYLGGVLAMMALILWIRHPEQADIYRLYFIYGLLVGLLSPFVLDHNSKQ</sequence>
<organism evidence="2 3">
    <name type="scientific">Lactobacillus amylolyticus DSM 11664</name>
    <dbReference type="NCBI Taxonomy" id="585524"/>
    <lineage>
        <taxon>Bacteria</taxon>
        <taxon>Bacillati</taxon>
        <taxon>Bacillota</taxon>
        <taxon>Bacilli</taxon>
        <taxon>Lactobacillales</taxon>
        <taxon>Lactobacillaceae</taxon>
        <taxon>Lactobacillus</taxon>
    </lineage>
</organism>
<reference evidence="2 3" key="1">
    <citation type="submission" date="2010-04" db="EMBL/GenBank/DDBJ databases">
        <authorList>
            <person name="Muzny D."/>
            <person name="Qin X."/>
            <person name="Deng J."/>
            <person name="Jiang H."/>
            <person name="Liu Y."/>
            <person name="Qu J."/>
            <person name="Song X.-Z."/>
            <person name="Zhang L."/>
            <person name="Thornton R."/>
            <person name="Coyle M."/>
            <person name="Francisco L."/>
            <person name="Jackson L."/>
            <person name="Javaid M."/>
            <person name="Korchina V."/>
            <person name="Kovar C."/>
            <person name="Mata R."/>
            <person name="Mathew T."/>
            <person name="Ngo R."/>
            <person name="Nguyen L."/>
            <person name="Nguyen N."/>
            <person name="Okwuonu G."/>
            <person name="Ongeri F."/>
            <person name="Pham C."/>
            <person name="Simmons D."/>
            <person name="Wilczek-Boney K."/>
            <person name="Hale W."/>
            <person name="Jakkamsetti A."/>
            <person name="Pham P."/>
            <person name="Ruth R."/>
            <person name="San Lucas F."/>
            <person name="Warren J."/>
            <person name="Zhang J."/>
            <person name="Zhao Z."/>
            <person name="Zhou C."/>
            <person name="Zhu D."/>
            <person name="Lee S."/>
            <person name="Bess C."/>
            <person name="Blankenburg K."/>
            <person name="Forbes L."/>
            <person name="Fu Q."/>
            <person name="Gubbala S."/>
            <person name="Hirani K."/>
            <person name="Jayaseelan J.C."/>
            <person name="Lara F."/>
            <person name="Munidasa M."/>
            <person name="Palculict T."/>
            <person name="Patil S."/>
            <person name="Pu L.-L."/>
            <person name="Saada N."/>
            <person name="Tang L."/>
            <person name="Weissenberger G."/>
            <person name="Zhu Y."/>
            <person name="Hemphill L."/>
            <person name="Shang Y."/>
            <person name="Youmans B."/>
            <person name="Ayvaz T."/>
            <person name="Ross M."/>
            <person name="Santibanez J."/>
            <person name="Aqrawi P."/>
            <person name="Gross S."/>
            <person name="Joshi V."/>
            <person name="Fowler G."/>
            <person name="Nazareth L."/>
            <person name="Reid J."/>
            <person name="Worley K."/>
            <person name="Petrosino J."/>
            <person name="Highlander S."/>
            <person name="Gibbs R."/>
        </authorList>
    </citation>
    <scope>NUCLEOTIDE SEQUENCE [LARGE SCALE GENOMIC DNA]</scope>
    <source>
        <strain evidence="2 3">DSM 11664</strain>
    </source>
</reference>
<keyword evidence="1" id="KW-0472">Membrane</keyword>
<evidence type="ECO:0000313" key="3">
    <source>
        <dbReference type="Proteomes" id="UP000004069"/>
    </source>
</evidence>
<keyword evidence="1" id="KW-0812">Transmembrane</keyword>
<accession>D4YU46</accession>
<evidence type="ECO:0000256" key="1">
    <source>
        <dbReference type="SAM" id="Phobius"/>
    </source>
</evidence>
<evidence type="ECO:0000313" key="2">
    <source>
        <dbReference type="EMBL" id="EFG55300.1"/>
    </source>
</evidence>
<feature type="transmembrane region" description="Helical" evidence="1">
    <location>
        <begin position="68"/>
        <end position="88"/>
    </location>
</feature>
<name>D4YU46_9LACO</name>
<keyword evidence="3" id="KW-1185">Reference proteome</keyword>
<feature type="transmembrane region" description="Helical" evidence="1">
    <location>
        <begin position="95"/>
        <end position="113"/>
    </location>
</feature>
<comment type="caution">
    <text evidence="2">The sequence shown here is derived from an EMBL/GenBank/DDBJ whole genome shotgun (WGS) entry which is preliminary data.</text>
</comment>
<feature type="transmembrane region" description="Helical" evidence="1">
    <location>
        <begin position="119"/>
        <end position="138"/>
    </location>
</feature>
<protein>
    <submittedName>
        <fullName evidence="2">Uncharacterized protein</fullName>
    </submittedName>
</protein>
<feature type="transmembrane region" description="Helical" evidence="1">
    <location>
        <begin position="26"/>
        <end position="48"/>
    </location>
</feature>
<dbReference type="EMBL" id="ADNY01000039">
    <property type="protein sequence ID" value="EFG55300.1"/>
    <property type="molecule type" value="Genomic_DNA"/>
</dbReference>
<dbReference type="STRING" id="83683.B1745_06825"/>
<dbReference type="Proteomes" id="UP000004069">
    <property type="component" value="Unassembled WGS sequence"/>
</dbReference>
<keyword evidence="1" id="KW-1133">Transmembrane helix</keyword>
<dbReference type="eggNOG" id="ENOG50309WQ">
    <property type="taxonomic scope" value="Bacteria"/>
</dbReference>